<dbReference type="PRINTS" id="PR00364">
    <property type="entry name" value="DISEASERSIST"/>
</dbReference>
<sequence>MDTDLRFCVLGPLQAWRGDEAIPLGPPKQRQVLARLLMAGGETVARESLIAALWPGGAPLSAHKAVHGYVGRLRRLLEPGLPPRGTSRLLVNADGGYALRAGRSDLAALGALAEQAADARRRADAGRERLLLIEALAQRRGTLLEGLDLTAWPEAGRLDVELRETFDRLTARLRELDAALVGRDVDLRYLAEIVPSWGAVTLVGPGGVGKTALSRELAARLGAGYRSVLLVELGPLPPDASLDTAAELVRTALGVERDRDGALPAVLRALRTGDVLLVLDNAEHLTGGARQVVEEIVRTVRTAHANAGESAHVVITSRVPLGTPGEQVWRVPTLATNAAVELLHGRPNVVETPVMAELVDALGGLPLAIELAGAMLRDLPAERIRDHLVRRRDLHEAFGLPWPTLDWVPDLLPGRERLLLSRLTVFPGGAGREAVREVCSHPPLTAEEIPGLLTTLAEGRLIGPDGGVRAGLRDLCAARADDLATMKDRHLAHCLVGAFNGRTSSTTDALTALSWALRPGSGPAAVQAGAELIDAGWRVFTDGEAGAEPVLAWTLRALDHPAGLPTHLCGLLNLRAGRLQMRMGRPAKARPHFDRAVTLFDLGAEGLRRRAEVLRHLVALDLTEAHPSIEVLVTSAAAEARASGDVRALTGSLPFLALAFAWLGRDEQALALVGEAEAAGRLAHPEHAAFVYLRTGRPAETLARTAALTGRGGLVGAQALLAEGWALMVQGDLPGARAALHRGEDRIRRSQTLAVLPDFQEAFAHAARLGGDLDEAWSHTLRGLRRCVEQQDVLTGTRLAFLTLDLARYDHRRAAEIAATVREVRLRTNLPAWPYPDSEVARWEHELGAVETPPSGWYPSVVSELLARLLTLALDDRPRAEPPPREVRLLQPVVLAVPAADRDGREEPDRARSA</sequence>
<evidence type="ECO:0000313" key="5">
    <source>
        <dbReference type="Proteomes" id="UP001501237"/>
    </source>
</evidence>
<comment type="caution">
    <text evidence="4">The sequence shown here is derived from an EMBL/GenBank/DDBJ whole genome shotgun (WGS) entry which is preliminary data.</text>
</comment>
<protein>
    <recommendedName>
        <fullName evidence="3">OmpR/PhoB-type domain-containing protein</fullName>
    </recommendedName>
</protein>
<dbReference type="SMART" id="SM00382">
    <property type="entry name" value="AAA"/>
    <property type="match status" value="1"/>
</dbReference>
<dbReference type="EMBL" id="BAAAUV010000023">
    <property type="protein sequence ID" value="GAA3232610.1"/>
    <property type="molecule type" value="Genomic_DNA"/>
</dbReference>
<dbReference type="CDD" id="cd00009">
    <property type="entry name" value="AAA"/>
    <property type="match status" value="1"/>
</dbReference>
<reference evidence="5" key="1">
    <citation type="journal article" date="2019" name="Int. J. Syst. Evol. Microbiol.">
        <title>The Global Catalogue of Microorganisms (GCM) 10K type strain sequencing project: providing services to taxonomists for standard genome sequencing and annotation.</title>
        <authorList>
            <consortium name="The Broad Institute Genomics Platform"/>
            <consortium name="The Broad Institute Genome Sequencing Center for Infectious Disease"/>
            <person name="Wu L."/>
            <person name="Ma J."/>
        </authorList>
    </citation>
    <scope>NUCLEOTIDE SEQUENCE [LARGE SCALE GENOMIC DNA]</scope>
    <source>
        <strain evidence="5">JCM 9377</strain>
    </source>
</reference>
<dbReference type="InterPro" id="IPR036388">
    <property type="entry name" value="WH-like_DNA-bd_sf"/>
</dbReference>
<feature type="domain" description="OmpR/PhoB-type" evidence="3">
    <location>
        <begin position="1"/>
        <end position="101"/>
    </location>
</feature>
<dbReference type="PANTHER" id="PTHR47691">
    <property type="entry name" value="REGULATOR-RELATED"/>
    <property type="match status" value="1"/>
</dbReference>
<dbReference type="Proteomes" id="UP001501237">
    <property type="component" value="Unassembled WGS sequence"/>
</dbReference>
<keyword evidence="1 2" id="KW-0238">DNA-binding</keyword>
<dbReference type="InterPro" id="IPR001867">
    <property type="entry name" value="OmpR/PhoB-type_DNA-bd"/>
</dbReference>
<dbReference type="SUPFAM" id="SSF46894">
    <property type="entry name" value="C-terminal effector domain of the bipartite response regulators"/>
    <property type="match status" value="1"/>
</dbReference>
<organism evidence="4 5">
    <name type="scientific">Actinocorallia longicatena</name>
    <dbReference type="NCBI Taxonomy" id="111803"/>
    <lineage>
        <taxon>Bacteria</taxon>
        <taxon>Bacillati</taxon>
        <taxon>Actinomycetota</taxon>
        <taxon>Actinomycetes</taxon>
        <taxon>Streptosporangiales</taxon>
        <taxon>Thermomonosporaceae</taxon>
        <taxon>Actinocorallia</taxon>
    </lineage>
</organism>
<keyword evidence="5" id="KW-1185">Reference proteome</keyword>
<dbReference type="InterPro" id="IPR003593">
    <property type="entry name" value="AAA+_ATPase"/>
</dbReference>
<dbReference type="Gene3D" id="3.40.50.300">
    <property type="entry name" value="P-loop containing nucleotide triphosphate hydrolases"/>
    <property type="match status" value="1"/>
</dbReference>
<dbReference type="InterPro" id="IPR016032">
    <property type="entry name" value="Sig_transdc_resp-reg_C-effctor"/>
</dbReference>
<dbReference type="Gene3D" id="1.10.10.10">
    <property type="entry name" value="Winged helix-like DNA-binding domain superfamily/Winged helix DNA-binding domain"/>
    <property type="match status" value="1"/>
</dbReference>
<evidence type="ECO:0000259" key="3">
    <source>
        <dbReference type="PROSITE" id="PS51755"/>
    </source>
</evidence>
<proteinExistence type="predicted"/>
<gene>
    <name evidence="4" type="ORF">GCM10010468_64590</name>
</gene>
<dbReference type="SMART" id="SM00862">
    <property type="entry name" value="Trans_reg_C"/>
    <property type="match status" value="1"/>
</dbReference>
<evidence type="ECO:0000313" key="4">
    <source>
        <dbReference type="EMBL" id="GAA3232610.1"/>
    </source>
</evidence>
<dbReference type="PROSITE" id="PS51755">
    <property type="entry name" value="OMPR_PHOB"/>
    <property type="match status" value="1"/>
</dbReference>
<feature type="DNA-binding region" description="OmpR/PhoB-type" evidence="2">
    <location>
        <begin position="1"/>
        <end position="101"/>
    </location>
</feature>
<accession>A0ABP6QPF5</accession>
<dbReference type="Gene3D" id="1.25.40.10">
    <property type="entry name" value="Tetratricopeptide repeat domain"/>
    <property type="match status" value="1"/>
</dbReference>
<dbReference type="InterPro" id="IPR027417">
    <property type="entry name" value="P-loop_NTPase"/>
</dbReference>
<dbReference type="PANTHER" id="PTHR47691:SF3">
    <property type="entry name" value="HTH-TYPE TRANSCRIPTIONAL REGULATOR RV0890C-RELATED"/>
    <property type="match status" value="1"/>
</dbReference>
<dbReference type="Pfam" id="PF13401">
    <property type="entry name" value="AAA_22"/>
    <property type="match status" value="1"/>
</dbReference>
<evidence type="ECO:0000256" key="2">
    <source>
        <dbReference type="PROSITE-ProRule" id="PRU01091"/>
    </source>
</evidence>
<dbReference type="InterPro" id="IPR011990">
    <property type="entry name" value="TPR-like_helical_dom_sf"/>
</dbReference>
<dbReference type="InterPro" id="IPR049945">
    <property type="entry name" value="AAA_22"/>
</dbReference>
<evidence type="ECO:0000256" key="1">
    <source>
        <dbReference type="ARBA" id="ARBA00023125"/>
    </source>
</evidence>
<dbReference type="SUPFAM" id="SSF52540">
    <property type="entry name" value="P-loop containing nucleoside triphosphate hydrolases"/>
    <property type="match status" value="1"/>
</dbReference>
<name>A0ABP6QPF5_9ACTN</name>